<reference evidence="1" key="1">
    <citation type="submission" date="2021-02" db="EMBL/GenBank/DDBJ databases">
        <authorList>
            <person name="Nowell W R."/>
        </authorList>
    </citation>
    <scope>NUCLEOTIDE SEQUENCE</scope>
</reference>
<gene>
    <name evidence="1" type="ORF">FNK824_LOCUS6693</name>
</gene>
<dbReference type="Gene3D" id="1.25.40.10">
    <property type="entry name" value="Tetratricopeptide repeat domain"/>
    <property type="match status" value="2"/>
</dbReference>
<proteinExistence type="predicted"/>
<protein>
    <submittedName>
        <fullName evidence="1">Uncharacterized protein</fullName>
    </submittedName>
</protein>
<dbReference type="InterPro" id="IPR011990">
    <property type="entry name" value="TPR-like_helical_dom_sf"/>
</dbReference>
<name>A0A818S276_9BILA</name>
<comment type="caution">
    <text evidence="1">The sequence shown here is derived from an EMBL/GenBank/DDBJ whole genome shotgun (WGS) entry which is preliminary data.</text>
</comment>
<evidence type="ECO:0000313" key="1">
    <source>
        <dbReference type="EMBL" id="CAF3663165.1"/>
    </source>
</evidence>
<organism evidence="1 2">
    <name type="scientific">Rotaria sordida</name>
    <dbReference type="NCBI Taxonomy" id="392033"/>
    <lineage>
        <taxon>Eukaryota</taxon>
        <taxon>Metazoa</taxon>
        <taxon>Spiralia</taxon>
        <taxon>Gnathifera</taxon>
        <taxon>Rotifera</taxon>
        <taxon>Eurotatoria</taxon>
        <taxon>Bdelloidea</taxon>
        <taxon>Philodinida</taxon>
        <taxon>Philodinidae</taxon>
        <taxon>Rotaria</taxon>
    </lineage>
</organism>
<evidence type="ECO:0000313" key="2">
    <source>
        <dbReference type="Proteomes" id="UP000663874"/>
    </source>
</evidence>
<dbReference type="EMBL" id="CAJOBE010000590">
    <property type="protein sequence ID" value="CAF3663165.1"/>
    <property type="molecule type" value="Genomic_DNA"/>
</dbReference>
<dbReference type="Proteomes" id="UP000663874">
    <property type="component" value="Unassembled WGS sequence"/>
</dbReference>
<sequence>MERGCSFHLTAASYCMLGKLRIKAKRFDETRNAFERCIQACINSVTDQTTELHGAYLDLIKCLIQLKRFPQAIERLTTFIKPRQPNQNAEAYLQRALVIEPNSAEACLPQATWYTRCEYYSKDVLNCNEAICLSPNLVRAYLYCSCLKYSLRFL</sequence>
<dbReference type="SUPFAM" id="SSF48452">
    <property type="entry name" value="TPR-like"/>
    <property type="match status" value="1"/>
</dbReference>
<accession>A0A818S276</accession>
<dbReference type="AlphaFoldDB" id="A0A818S276"/>